<feature type="compositionally biased region" description="Polar residues" evidence="1">
    <location>
        <begin position="71"/>
        <end position="83"/>
    </location>
</feature>
<dbReference type="AlphaFoldDB" id="A0A8H7ZUI3"/>
<evidence type="ECO:0000256" key="1">
    <source>
        <dbReference type="SAM" id="MobiDB-lite"/>
    </source>
</evidence>
<keyword evidence="3" id="KW-1185">Reference proteome</keyword>
<protein>
    <submittedName>
        <fullName evidence="2">Uncharacterized protein</fullName>
    </submittedName>
</protein>
<name>A0A8H7ZUI3_9FUNG</name>
<evidence type="ECO:0000313" key="2">
    <source>
        <dbReference type="EMBL" id="KAG5459439.1"/>
    </source>
</evidence>
<accession>A0A8H7ZUI3</accession>
<reference evidence="2 3" key="1">
    <citation type="journal article" name="Sci. Rep.">
        <title>Genome-scale phylogenetic analyses confirm Olpidium as the closest living zoosporic fungus to the non-flagellated, terrestrial fungi.</title>
        <authorList>
            <person name="Chang Y."/>
            <person name="Rochon D."/>
            <person name="Sekimoto S."/>
            <person name="Wang Y."/>
            <person name="Chovatia M."/>
            <person name="Sandor L."/>
            <person name="Salamov A."/>
            <person name="Grigoriev I.V."/>
            <person name="Stajich J.E."/>
            <person name="Spatafora J.W."/>
        </authorList>
    </citation>
    <scope>NUCLEOTIDE SEQUENCE [LARGE SCALE GENOMIC DNA]</scope>
    <source>
        <strain evidence="2">S191</strain>
    </source>
</reference>
<feature type="compositionally biased region" description="Basic and acidic residues" evidence="1">
    <location>
        <begin position="46"/>
        <end position="62"/>
    </location>
</feature>
<dbReference type="EMBL" id="JAEFCI010006843">
    <property type="protein sequence ID" value="KAG5459439.1"/>
    <property type="molecule type" value="Genomic_DNA"/>
</dbReference>
<comment type="caution">
    <text evidence="2">The sequence shown here is derived from an EMBL/GenBank/DDBJ whole genome shotgun (WGS) entry which is preliminary data.</text>
</comment>
<feature type="region of interest" description="Disordered" evidence="1">
    <location>
        <begin position="1"/>
        <end position="284"/>
    </location>
</feature>
<proteinExistence type="predicted"/>
<sequence>MSGTPSTQGRHHHYVSGRHSQPLKRRDRPHRRDEVCTRPPGWREAGAARDARPGDDSPRSSERPGTPRPPHSTSGLSRESTGCVQILLCDRRRKGFTGGRQVPGHRDRSPPVARQGDGGPLGGSGRSHAAKDELIGQPGDCRVGHGLHAGGRVQSRDDGNGAGGHRTAVRVHDAGPVTGAELALPGPAGRDEPRAAGASVRQTARGVHGRRRAPTSERHPARRRRRRRVSPAPFRTAANDHRRPAAAHPTPGAPGTGRRLRAVHERRPEREGPVAGLSARALVS</sequence>
<gene>
    <name evidence="2" type="ORF">BJ554DRAFT_158</name>
</gene>
<evidence type="ECO:0000313" key="3">
    <source>
        <dbReference type="Proteomes" id="UP000673691"/>
    </source>
</evidence>
<organism evidence="2 3">
    <name type="scientific">Olpidium bornovanus</name>
    <dbReference type="NCBI Taxonomy" id="278681"/>
    <lineage>
        <taxon>Eukaryota</taxon>
        <taxon>Fungi</taxon>
        <taxon>Fungi incertae sedis</taxon>
        <taxon>Olpidiomycota</taxon>
        <taxon>Olpidiomycotina</taxon>
        <taxon>Olpidiomycetes</taxon>
        <taxon>Olpidiales</taxon>
        <taxon>Olpidiaceae</taxon>
        <taxon>Olpidium</taxon>
    </lineage>
</organism>
<feature type="compositionally biased region" description="Gly residues" evidence="1">
    <location>
        <begin position="116"/>
        <end position="125"/>
    </location>
</feature>
<feature type="compositionally biased region" description="Basic and acidic residues" evidence="1">
    <location>
        <begin position="262"/>
        <end position="272"/>
    </location>
</feature>
<feature type="compositionally biased region" description="Basic residues" evidence="1">
    <location>
        <begin position="220"/>
        <end position="229"/>
    </location>
</feature>
<feature type="compositionally biased region" description="Basic residues" evidence="1">
    <location>
        <begin position="9"/>
        <end position="29"/>
    </location>
</feature>
<dbReference type="Proteomes" id="UP000673691">
    <property type="component" value="Unassembled WGS sequence"/>
</dbReference>